<keyword evidence="1" id="KW-0728">SH3 domain</keyword>
<name>A0A139AJW9_GONPJ</name>
<dbReference type="EMBL" id="KQ965750">
    <property type="protein sequence ID" value="KXS16783.1"/>
    <property type="molecule type" value="Genomic_DNA"/>
</dbReference>
<dbReference type="Proteomes" id="UP000070544">
    <property type="component" value="Unassembled WGS sequence"/>
</dbReference>
<dbReference type="AlphaFoldDB" id="A0A139AJW9"/>
<protein>
    <recommendedName>
        <fullName evidence="4">SH3 domain-containing protein</fullName>
    </recommendedName>
</protein>
<organism evidence="5 6">
    <name type="scientific">Gonapodya prolifera (strain JEL478)</name>
    <name type="common">Monoblepharis prolifera</name>
    <dbReference type="NCBI Taxonomy" id="1344416"/>
    <lineage>
        <taxon>Eukaryota</taxon>
        <taxon>Fungi</taxon>
        <taxon>Fungi incertae sedis</taxon>
        <taxon>Chytridiomycota</taxon>
        <taxon>Chytridiomycota incertae sedis</taxon>
        <taxon>Monoblepharidomycetes</taxon>
        <taxon>Monoblepharidales</taxon>
        <taxon>Gonapodyaceae</taxon>
        <taxon>Gonapodya</taxon>
    </lineage>
</organism>
<evidence type="ECO:0000256" key="1">
    <source>
        <dbReference type="ARBA" id="ARBA00022443"/>
    </source>
</evidence>
<keyword evidence="2" id="KW-0175">Coiled coil</keyword>
<dbReference type="SUPFAM" id="SSF50044">
    <property type="entry name" value="SH3-domain"/>
    <property type="match status" value="1"/>
</dbReference>
<evidence type="ECO:0000259" key="4">
    <source>
        <dbReference type="SMART" id="SM00326"/>
    </source>
</evidence>
<feature type="region of interest" description="Disordered" evidence="3">
    <location>
        <begin position="418"/>
        <end position="553"/>
    </location>
</feature>
<gene>
    <name evidence="5" type="ORF">M427DRAFT_284296</name>
</gene>
<accession>A0A139AJW9</accession>
<feature type="coiled-coil region" evidence="2">
    <location>
        <begin position="390"/>
        <end position="417"/>
    </location>
</feature>
<dbReference type="Gene3D" id="1.25.40.20">
    <property type="entry name" value="Ankyrin repeat-containing domain"/>
    <property type="match status" value="1"/>
</dbReference>
<feature type="domain" description="SH3" evidence="4">
    <location>
        <begin position="737"/>
        <end position="794"/>
    </location>
</feature>
<dbReference type="OrthoDB" id="5340910at2759"/>
<dbReference type="Gene3D" id="2.30.30.40">
    <property type="entry name" value="SH3 Domains"/>
    <property type="match status" value="1"/>
</dbReference>
<evidence type="ECO:0000256" key="2">
    <source>
        <dbReference type="SAM" id="Coils"/>
    </source>
</evidence>
<dbReference type="InterPro" id="IPR001452">
    <property type="entry name" value="SH3_domain"/>
</dbReference>
<dbReference type="InterPro" id="IPR036028">
    <property type="entry name" value="SH3-like_dom_sf"/>
</dbReference>
<proteinExistence type="predicted"/>
<keyword evidence="6" id="KW-1185">Reference proteome</keyword>
<evidence type="ECO:0000313" key="5">
    <source>
        <dbReference type="EMBL" id="KXS16783.1"/>
    </source>
</evidence>
<evidence type="ECO:0000313" key="6">
    <source>
        <dbReference type="Proteomes" id="UP000070544"/>
    </source>
</evidence>
<evidence type="ECO:0000256" key="3">
    <source>
        <dbReference type="SAM" id="MobiDB-lite"/>
    </source>
</evidence>
<sequence>MIPNERLLENVEAGDVEAMKASLLDGADPNQARKRVTIVVPVKKQALVKPKSGLMLGMAEIMFEEKDDKRQLVQMGEPVLALAILTMRAEVVACLLEAGADPNLPLAWSTPSYDASQSRWTFTRHELLSSLDLALSTKGTFNKRGASVRFDNPPPPPAGDLTDEMDLVPALDVVQALLEGGARVMRRHVERAAQIQEGVDEGGWTLKTSEFAELFEGRWDPEREEIEEESALLEMEAMPGDHGLDRELLSPTSPKPTITGLLHRPPSLPPRPDADPLAGTVVAHGTHAHALDEERAASRRSSLIATVEPASTVLSVLDEPEEPIFPRPHPLPTHHEWDRVSLTAVAAETPLSGQFAEISSTDFAAGFEGVLPEGSETPSTQPPLSDLAALGAALARLAALERERDEWYSERAELRAKLEEQGSQPGDGALPVTGGHGVESGKEIVPGDSLQDTDELDITEQAPRLQELERVDEVAEAASPDPEMKPSSVSATGEVRTSRSSPSRGSDGTKKKRGGESSLSKKRSSKDGEGSSSTKRRSSDASGPSKERLADLERTIDLERRRANSVQLTVRRLEGELNAERIRSAELTRDAEEARAEVEVWREKVLALEDELERAYLEFGDGREEKDHVNTVERTSSKPPVVAMNGGLMHGGDNGWESALDLSTARLLGPMSQSTATLKDMMNGLKVTGPVSVPLVAHKSPLRRHETAPAYVSPAISDTNGHVPAIPRLAPPHSLRILLTCVRSFEPRESDEVALNVGDAVLCIFRFEDSWCAGTNKTTAQSGYFPLLHVGIRGGVGGDNRTPERTHSKRSVRC</sequence>
<reference evidence="5 6" key="1">
    <citation type="journal article" date="2015" name="Genome Biol. Evol.">
        <title>Phylogenomic analyses indicate that early fungi evolved digesting cell walls of algal ancestors of land plants.</title>
        <authorList>
            <person name="Chang Y."/>
            <person name="Wang S."/>
            <person name="Sekimoto S."/>
            <person name="Aerts A.L."/>
            <person name="Choi C."/>
            <person name="Clum A."/>
            <person name="LaButti K.M."/>
            <person name="Lindquist E.A."/>
            <person name="Yee Ngan C."/>
            <person name="Ohm R.A."/>
            <person name="Salamov A.A."/>
            <person name="Grigoriev I.V."/>
            <person name="Spatafora J.W."/>
            <person name="Berbee M.L."/>
        </authorList>
    </citation>
    <scope>NUCLEOTIDE SEQUENCE [LARGE SCALE GENOMIC DNA]</scope>
    <source>
        <strain evidence="5 6">JEL478</strain>
    </source>
</reference>
<dbReference type="InterPro" id="IPR036770">
    <property type="entry name" value="Ankyrin_rpt-contain_sf"/>
</dbReference>
<dbReference type="SMART" id="SM00326">
    <property type="entry name" value="SH3"/>
    <property type="match status" value="1"/>
</dbReference>